<feature type="transmembrane region" description="Helical" evidence="1">
    <location>
        <begin position="30"/>
        <end position="49"/>
    </location>
</feature>
<dbReference type="RefSeq" id="WP_164977122.1">
    <property type="nucleotide sequence ID" value="NZ_CP026520.1"/>
</dbReference>
<dbReference type="GeneID" id="95379010"/>
<reference evidence="2 3" key="1">
    <citation type="submission" date="2022-05" db="EMBL/GenBank/DDBJ databases">
        <title>Genome Sequencing of Bee-Associated Microbes.</title>
        <authorList>
            <person name="Dunlap C."/>
        </authorList>
    </citation>
    <scope>NUCLEOTIDE SEQUENCE [LARGE SCALE GENOMIC DNA]</scope>
    <source>
        <strain evidence="2 3">NRRL B-23120</strain>
    </source>
</reference>
<proteinExistence type="predicted"/>
<keyword evidence="1" id="KW-0812">Transmembrane</keyword>
<organism evidence="2 3">
    <name type="scientific">Paenibacillus chitinolyticus</name>
    <dbReference type="NCBI Taxonomy" id="79263"/>
    <lineage>
        <taxon>Bacteria</taxon>
        <taxon>Bacillati</taxon>
        <taxon>Bacillota</taxon>
        <taxon>Bacilli</taxon>
        <taxon>Bacillales</taxon>
        <taxon>Paenibacillaceae</taxon>
        <taxon>Paenibacillus</taxon>
    </lineage>
</organism>
<evidence type="ECO:0000313" key="2">
    <source>
        <dbReference type="EMBL" id="MCY9594371.1"/>
    </source>
</evidence>
<protein>
    <recommendedName>
        <fullName evidence="4">YqzM family protein</fullName>
    </recommendedName>
</protein>
<evidence type="ECO:0000313" key="3">
    <source>
        <dbReference type="Proteomes" id="UP001527202"/>
    </source>
</evidence>
<evidence type="ECO:0000256" key="1">
    <source>
        <dbReference type="SAM" id="Phobius"/>
    </source>
</evidence>
<keyword evidence="3" id="KW-1185">Reference proteome</keyword>
<accession>A0ABT4F7J9</accession>
<keyword evidence="1" id="KW-0472">Membrane</keyword>
<name>A0ABT4F7J9_9BACL</name>
<evidence type="ECO:0008006" key="4">
    <source>
        <dbReference type="Google" id="ProtNLM"/>
    </source>
</evidence>
<dbReference type="EMBL" id="JAMDMJ010000001">
    <property type="protein sequence ID" value="MCY9594371.1"/>
    <property type="molecule type" value="Genomic_DNA"/>
</dbReference>
<sequence>MDQDKNVDIEQRHIEKRSDSSAVASTFIKYAAYLIIFFGFLYFLIKYVFPKF</sequence>
<gene>
    <name evidence="2" type="ORF">M5X16_01080</name>
</gene>
<comment type="caution">
    <text evidence="2">The sequence shown here is derived from an EMBL/GenBank/DDBJ whole genome shotgun (WGS) entry which is preliminary data.</text>
</comment>
<keyword evidence="1" id="KW-1133">Transmembrane helix</keyword>
<dbReference type="Proteomes" id="UP001527202">
    <property type="component" value="Unassembled WGS sequence"/>
</dbReference>